<dbReference type="InterPro" id="IPR041492">
    <property type="entry name" value="HAD_2"/>
</dbReference>
<gene>
    <name evidence="1" type="ORF">AIOL_002470</name>
</gene>
<dbReference type="InterPro" id="IPR051806">
    <property type="entry name" value="HAD-like_SPP"/>
</dbReference>
<name>A0A0J9E3Z1_9RHOB</name>
<dbReference type="InterPro" id="IPR023214">
    <property type="entry name" value="HAD_sf"/>
</dbReference>
<dbReference type="Gene3D" id="3.40.50.1000">
    <property type="entry name" value="HAD superfamily/HAD-like"/>
    <property type="match status" value="1"/>
</dbReference>
<dbReference type="InterPro" id="IPR023198">
    <property type="entry name" value="PGP-like_dom2"/>
</dbReference>
<dbReference type="NCBIfam" id="TIGR01509">
    <property type="entry name" value="HAD-SF-IA-v3"/>
    <property type="match status" value="1"/>
</dbReference>
<dbReference type="InterPro" id="IPR036412">
    <property type="entry name" value="HAD-like_sf"/>
</dbReference>
<dbReference type="SUPFAM" id="SSF56784">
    <property type="entry name" value="HAD-like"/>
    <property type="match status" value="1"/>
</dbReference>
<dbReference type="EMBL" id="LFTY01000002">
    <property type="protein sequence ID" value="KMW57505.1"/>
    <property type="molecule type" value="Genomic_DNA"/>
</dbReference>
<comment type="caution">
    <text evidence="1">The sequence shown here is derived from an EMBL/GenBank/DDBJ whole genome shotgun (WGS) entry which is preliminary data.</text>
</comment>
<dbReference type="Proteomes" id="UP000037178">
    <property type="component" value="Unassembled WGS sequence"/>
</dbReference>
<dbReference type="CDD" id="cd07505">
    <property type="entry name" value="HAD_BPGM-like"/>
    <property type="match status" value="1"/>
</dbReference>
<protein>
    <submittedName>
        <fullName evidence="1">HAD-superfamily hydrolase</fullName>
    </submittedName>
</protein>
<proteinExistence type="predicted"/>
<dbReference type="PANTHER" id="PTHR43481">
    <property type="entry name" value="FRUCTOSE-1-PHOSPHATE PHOSPHATASE"/>
    <property type="match status" value="1"/>
</dbReference>
<reference evidence="1 2" key="1">
    <citation type="submission" date="2015-06" db="EMBL/GenBank/DDBJ databases">
        <title>Draft genome sequence of an Alphaproteobacteria species associated to the Mediterranean sponge Oscarella lobularis.</title>
        <authorList>
            <person name="Jourda C."/>
            <person name="Santini S."/>
            <person name="Claverie J.-M."/>
        </authorList>
    </citation>
    <scope>NUCLEOTIDE SEQUENCE [LARGE SCALE GENOMIC DNA]</scope>
    <source>
        <strain evidence="1">IGS</strain>
    </source>
</reference>
<dbReference type="RefSeq" id="WP_049643226.1">
    <property type="nucleotide sequence ID" value="NZ_LFTY01000002.1"/>
</dbReference>
<dbReference type="InterPro" id="IPR006439">
    <property type="entry name" value="HAD-SF_hydro_IA"/>
</dbReference>
<keyword evidence="2" id="KW-1185">Reference proteome</keyword>
<sequence>MAEFDAILFDMDGLLLDTERVYLDCGIEALSAHGISEAQARALFLSLVGVAGAQADALIAEALPPSVDAGLFIQDWMAAVERFLAIDVPLCATVAESLAALSKAGWRMAVVTSTSGKRARHHLQMAGIADHFEAVIGGDEVAANKPDPAPYLAGADVLGVEATRCVAFEDSDPGITAAVRAGCTAVQVPGLRPPGAPLPRLGQIVASNLRAGLTQLGLLA</sequence>
<dbReference type="Gene3D" id="1.10.150.240">
    <property type="entry name" value="Putative phosphatase, domain 2"/>
    <property type="match status" value="1"/>
</dbReference>
<dbReference type="OrthoDB" id="9782449at2"/>
<dbReference type="SFLD" id="SFLDS00003">
    <property type="entry name" value="Haloacid_Dehalogenase"/>
    <property type="match status" value="1"/>
</dbReference>
<dbReference type="STRING" id="1675527.AIOL_002470"/>
<dbReference type="Pfam" id="PF13419">
    <property type="entry name" value="HAD_2"/>
    <property type="match status" value="1"/>
</dbReference>
<dbReference type="PATRIC" id="fig|1675527.3.peg.2592"/>
<evidence type="ECO:0000313" key="2">
    <source>
        <dbReference type="Proteomes" id="UP000037178"/>
    </source>
</evidence>
<evidence type="ECO:0000313" key="1">
    <source>
        <dbReference type="EMBL" id="KMW57505.1"/>
    </source>
</evidence>
<dbReference type="AlphaFoldDB" id="A0A0J9E3Z1"/>
<dbReference type="PANTHER" id="PTHR43481:SF4">
    <property type="entry name" value="GLYCEROL-1-PHOSPHATE PHOSPHOHYDROLASE 1-RELATED"/>
    <property type="match status" value="1"/>
</dbReference>
<dbReference type="GO" id="GO:0050308">
    <property type="term" value="F:sugar-phosphatase activity"/>
    <property type="evidence" value="ECO:0007669"/>
    <property type="project" value="TreeGrafter"/>
</dbReference>
<dbReference type="SFLD" id="SFLDG01129">
    <property type="entry name" value="C1.5:_HAD__Beta-PGM__Phosphata"/>
    <property type="match status" value="1"/>
</dbReference>
<accession>A0A0J9E3Z1</accession>
<keyword evidence="1" id="KW-0378">Hydrolase</keyword>
<organism evidence="1 2">
    <name type="scientific">Candidatus Rhodobacter oscarellae</name>
    <dbReference type="NCBI Taxonomy" id="1675527"/>
    <lineage>
        <taxon>Bacteria</taxon>
        <taxon>Pseudomonadati</taxon>
        <taxon>Pseudomonadota</taxon>
        <taxon>Alphaproteobacteria</taxon>
        <taxon>Rhodobacterales</taxon>
        <taxon>Rhodobacter group</taxon>
        <taxon>Rhodobacter</taxon>
    </lineage>
</organism>